<proteinExistence type="predicted"/>
<sequence>MKIEEISYSKMKEFNNGLLVLVQINKDNKIQRYFFNKNDGVEILDKIKKITSHDNNDRLDADLSDLQLKTKNTNKHAYNS</sequence>
<dbReference type="EMBL" id="BJYJ01000022">
    <property type="protein sequence ID" value="GEN77363.1"/>
    <property type="molecule type" value="Genomic_DNA"/>
</dbReference>
<evidence type="ECO:0000313" key="2">
    <source>
        <dbReference type="Proteomes" id="UP000321863"/>
    </source>
</evidence>
<dbReference type="Proteomes" id="UP000321863">
    <property type="component" value="Unassembled WGS sequence"/>
</dbReference>
<keyword evidence="2" id="KW-1185">Reference proteome</keyword>
<evidence type="ECO:0000313" key="1">
    <source>
        <dbReference type="EMBL" id="GEN77363.1"/>
    </source>
</evidence>
<dbReference type="RefSeq" id="WP_146943078.1">
    <property type="nucleotide sequence ID" value="NZ_BJYJ01000022.1"/>
</dbReference>
<accession>A0A511YQ95</accession>
<reference evidence="1 2" key="1">
    <citation type="submission" date="2019-07" db="EMBL/GenBank/DDBJ databases">
        <title>Whole genome shotgun sequence of Chryseobacterium hagamense NBRC 105253.</title>
        <authorList>
            <person name="Hosoyama A."/>
            <person name="Uohara A."/>
            <person name="Ohji S."/>
            <person name="Ichikawa N."/>
        </authorList>
    </citation>
    <scope>NUCLEOTIDE SEQUENCE [LARGE SCALE GENOMIC DNA]</scope>
    <source>
        <strain evidence="1 2">NBRC 105253</strain>
    </source>
</reference>
<protein>
    <submittedName>
        <fullName evidence="1">Uncharacterized protein</fullName>
    </submittedName>
</protein>
<name>A0A511YQ95_9FLAO</name>
<comment type="caution">
    <text evidence="1">The sequence shown here is derived from an EMBL/GenBank/DDBJ whole genome shotgun (WGS) entry which is preliminary data.</text>
</comment>
<organism evidence="1 2">
    <name type="scientific">Chryseobacterium hagamense</name>
    <dbReference type="NCBI Taxonomy" id="395935"/>
    <lineage>
        <taxon>Bacteria</taxon>
        <taxon>Pseudomonadati</taxon>
        <taxon>Bacteroidota</taxon>
        <taxon>Flavobacteriia</taxon>
        <taxon>Flavobacteriales</taxon>
        <taxon>Weeksellaceae</taxon>
        <taxon>Chryseobacterium group</taxon>
        <taxon>Chryseobacterium</taxon>
    </lineage>
</organism>
<dbReference type="AlphaFoldDB" id="A0A511YQ95"/>
<gene>
    <name evidence="1" type="ORF">CHA01nite_31030</name>
</gene>